<dbReference type="Proteomes" id="UP000265581">
    <property type="component" value="Unassembled WGS sequence"/>
</dbReference>
<protein>
    <submittedName>
        <fullName evidence="1">Uncharacterized protein</fullName>
    </submittedName>
</protein>
<sequence length="359" mass="37428">MRRRFVGLVLAPLVVVALALGVASLASGRAADTRSPLTQALDVMPDATLDAGFTDWRSVRARLGVGRAGTTAARATLADEGSLRDLTTRSVLGGLVEEMHDKLGWSAADVDWEAYSRSGSGSAMAARLSDDVSLDEVEDRLDRLGYTRRDGLWMLAPDDAAVLSPQAADTLAVVSVVRDRRLVVAADRPAPVRDVLATVRGDAPSALTNRPLADVARALAGSDTAVLQGRAFGCRATAVDGSDPTLRAQATAAVARAGTLTSPTYTGRGLVDGRRDQTIRFAAAFASPAEAVDQLRVRSALTTGPFIGRTGRVEDTLDLTGASVDGTVATLRFAVDPERAAYMSGEGPLLFAGCPVGRG</sequence>
<proteinExistence type="predicted"/>
<keyword evidence="2" id="KW-1185">Reference proteome</keyword>
<organism evidence="1 2">
    <name type="scientific">Aeromicrobium endophyticum</name>
    <dbReference type="NCBI Taxonomy" id="2292704"/>
    <lineage>
        <taxon>Bacteria</taxon>
        <taxon>Bacillati</taxon>
        <taxon>Actinomycetota</taxon>
        <taxon>Actinomycetes</taxon>
        <taxon>Propionibacteriales</taxon>
        <taxon>Nocardioidaceae</taxon>
        <taxon>Aeromicrobium</taxon>
    </lineage>
</organism>
<evidence type="ECO:0000313" key="2">
    <source>
        <dbReference type="Proteomes" id="UP000265581"/>
    </source>
</evidence>
<comment type="caution">
    <text evidence="1">The sequence shown here is derived from an EMBL/GenBank/DDBJ whole genome shotgun (WGS) entry which is preliminary data.</text>
</comment>
<dbReference type="OrthoDB" id="3772356at2"/>
<dbReference type="RefSeq" id="WP_119703834.1">
    <property type="nucleotide sequence ID" value="NZ_JBHSOI010000001.1"/>
</dbReference>
<accession>A0A371PCR5</accession>
<dbReference type="AlphaFoldDB" id="A0A371PCR5"/>
<reference evidence="1 2" key="1">
    <citation type="submission" date="2018-08" db="EMBL/GenBank/DDBJ databases">
        <title>Aeromicrobium sp. M2KJ-4, whole genome shotgun sequence.</title>
        <authorList>
            <person name="Tuo L."/>
        </authorList>
    </citation>
    <scope>NUCLEOTIDE SEQUENCE [LARGE SCALE GENOMIC DNA]</scope>
    <source>
        <strain evidence="1 2">M2KJ-4</strain>
    </source>
</reference>
<evidence type="ECO:0000313" key="1">
    <source>
        <dbReference type="EMBL" id="REK73724.1"/>
    </source>
</evidence>
<name>A0A371PCR5_9ACTN</name>
<dbReference type="EMBL" id="QUBR01000001">
    <property type="protein sequence ID" value="REK73724.1"/>
    <property type="molecule type" value="Genomic_DNA"/>
</dbReference>
<gene>
    <name evidence="1" type="ORF">DX116_09395</name>
</gene>